<evidence type="ECO:0000256" key="1">
    <source>
        <dbReference type="ARBA" id="ARBA00023015"/>
    </source>
</evidence>
<comment type="caution">
    <text evidence="5">The sequence shown here is derived from an EMBL/GenBank/DDBJ whole genome shotgun (WGS) entry which is preliminary data.</text>
</comment>
<dbReference type="GO" id="GO:0003677">
    <property type="term" value="F:DNA binding"/>
    <property type="evidence" value="ECO:0007669"/>
    <property type="project" value="UniProtKB-KW"/>
</dbReference>
<dbReference type="InterPro" id="IPR000524">
    <property type="entry name" value="Tscrpt_reg_HTH_GntR"/>
</dbReference>
<sequence length="118" mass="13498">MLVKWKQGEPIYLQLRDRLRDLILQGVYQEGEAVPSVRQLSADLRINPITVSKSLQLLVDGGWIEKRRGLGMFVCVDARAALASSQRQYFLEHEWPDILTRLTLLGLRVSDLPDQLPD</sequence>
<organism evidence="5 6">
    <name type="scientific">OM182 bacterium BACL3 MAG-120507-bin80</name>
    <dbReference type="NCBI Taxonomy" id="1655577"/>
    <lineage>
        <taxon>Bacteria</taxon>
        <taxon>Pseudomonadati</taxon>
        <taxon>Pseudomonadota</taxon>
        <taxon>Gammaproteobacteria</taxon>
        <taxon>OMG group</taxon>
        <taxon>OM182 clade</taxon>
    </lineage>
</organism>
<reference evidence="5 6" key="1">
    <citation type="submission" date="2015-10" db="EMBL/GenBank/DDBJ databases">
        <title>Metagenome-Assembled Genomes uncover a global brackish microbiome.</title>
        <authorList>
            <person name="Hugerth L.W."/>
            <person name="Larsson J."/>
            <person name="Alneberg J."/>
            <person name="Lindh M.V."/>
            <person name="Legrand C."/>
            <person name="Pinhassi J."/>
            <person name="Andersson A.F."/>
        </authorList>
    </citation>
    <scope>NUCLEOTIDE SEQUENCE [LARGE SCALE GENOMIC DNA]</scope>
    <source>
        <strain evidence="5">BACL4 MAG-120507-bin80</strain>
    </source>
</reference>
<dbReference type="SMART" id="SM00345">
    <property type="entry name" value="HTH_GNTR"/>
    <property type="match status" value="1"/>
</dbReference>
<keyword evidence="3" id="KW-0804">Transcription</keyword>
<dbReference type="PROSITE" id="PS50949">
    <property type="entry name" value="HTH_GNTR"/>
    <property type="match status" value="1"/>
</dbReference>
<dbReference type="AlphaFoldDB" id="A0A0R2SAL8"/>
<accession>A0A0R2SAL8</accession>
<evidence type="ECO:0000256" key="3">
    <source>
        <dbReference type="ARBA" id="ARBA00023163"/>
    </source>
</evidence>
<dbReference type="InterPro" id="IPR036388">
    <property type="entry name" value="WH-like_DNA-bd_sf"/>
</dbReference>
<evidence type="ECO:0000259" key="4">
    <source>
        <dbReference type="PROSITE" id="PS50949"/>
    </source>
</evidence>
<proteinExistence type="predicted"/>
<dbReference type="Gene3D" id="1.10.10.10">
    <property type="entry name" value="Winged helix-like DNA-binding domain superfamily/Winged helix DNA-binding domain"/>
    <property type="match status" value="1"/>
</dbReference>
<dbReference type="Pfam" id="PF00392">
    <property type="entry name" value="GntR"/>
    <property type="match status" value="1"/>
</dbReference>
<evidence type="ECO:0000313" key="6">
    <source>
        <dbReference type="Proteomes" id="UP000051934"/>
    </source>
</evidence>
<keyword evidence="2" id="KW-0238">DNA-binding</keyword>
<dbReference type="InterPro" id="IPR036390">
    <property type="entry name" value="WH_DNA-bd_sf"/>
</dbReference>
<evidence type="ECO:0000313" key="5">
    <source>
        <dbReference type="EMBL" id="KRO71941.1"/>
    </source>
</evidence>
<dbReference type="PANTHER" id="PTHR38445">
    <property type="entry name" value="HTH-TYPE TRANSCRIPTIONAL REPRESSOR YTRA"/>
    <property type="match status" value="1"/>
</dbReference>
<dbReference type="Proteomes" id="UP000051934">
    <property type="component" value="Unassembled WGS sequence"/>
</dbReference>
<dbReference type="Gene3D" id="6.10.250.1220">
    <property type="match status" value="1"/>
</dbReference>
<dbReference type="PANTHER" id="PTHR38445:SF10">
    <property type="entry name" value="GNTR-FAMILY TRANSCRIPTIONAL REGULATOR"/>
    <property type="match status" value="1"/>
</dbReference>
<gene>
    <name evidence="5" type="ORF">ABR69_11330</name>
</gene>
<dbReference type="EMBL" id="LIBB01000116">
    <property type="protein sequence ID" value="KRO71941.1"/>
    <property type="molecule type" value="Genomic_DNA"/>
</dbReference>
<dbReference type="SUPFAM" id="SSF46785">
    <property type="entry name" value="Winged helix' DNA-binding domain"/>
    <property type="match status" value="1"/>
</dbReference>
<name>A0A0R2SAL8_9GAMM</name>
<dbReference type="GO" id="GO:0003700">
    <property type="term" value="F:DNA-binding transcription factor activity"/>
    <property type="evidence" value="ECO:0007669"/>
    <property type="project" value="InterPro"/>
</dbReference>
<evidence type="ECO:0000256" key="2">
    <source>
        <dbReference type="ARBA" id="ARBA00023125"/>
    </source>
</evidence>
<feature type="domain" description="HTH gntR-type" evidence="4">
    <location>
        <begin position="9"/>
        <end position="77"/>
    </location>
</feature>
<protein>
    <submittedName>
        <fullName evidence="5">GntR family transcriptional regulator</fullName>
    </submittedName>
</protein>
<keyword evidence="1" id="KW-0805">Transcription regulation</keyword>
<dbReference type="CDD" id="cd07377">
    <property type="entry name" value="WHTH_GntR"/>
    <property type="match status" value="1"/>
</dbReference>